<evidence type="ECO:0000313" key="5">
    <source>
        <dbReference type="EMBL" id="CAF4823668.1"/>
    </source>
</evidence>
<dbReference type="Proteomes" id="UP000663862">
    <property type="component" value="Unassembled WGS sequence"/>
</dbReference>
<organism evidence="4 6">
    <name type="scientific">Rotaria socialis</name>
    <dbReference type="NCBI Taxonomy" id="392032"/>
    <lineage>
        <taxon>Eukaryota</taxon>
        <taxon>Metazoa</taxon>
        <taxon>Spiralia</taxon>
        <taxon>Gnathifera</taxon>
        <taxon>Rotifera</taxon>
        <taxon>Eurotatoria</taxon>
        <taxon>Bdelloidea</taxon>
        <taxon>Philodinida</taxon>
        <taxon>Philodinidae</taxon>
        <taxon>Rotaria</taxon>
    </lineage>
</organism>
<comment type="caution">
    <text evidence="4">The sequence shown here is derived from an EMBL/GenBank/DDBJ whole genome shotgun (WGS) entry which is preliminary data.</text>
</comment>
<dbReference type="Gene3D" id="3.10.20.30">
    <property type="match status" value="1"/>
</dbReference>
<dbReference type="GO" id="GO:0004829">
    <property type="term" value="F:threonine-tRNA ligase activity"/>
    <property type="evidence" value="ECO:0007669"/>
    <property type="project" value="TreeGrafter"/>
</dbReference>
<evidence type="ECO:0000313" key="7">
    <source>
        <dbReference type="Proteomes" id="UP000663873"/>
    </source>
</evidence>
<dbReference type="Pfam" id="PF07973">
    <property type="entry name" value="tRNA_SAD"/>
    <property type="match status" value="1"/>
</dbReference>
<dbReference type="Gene3D" id="3.30.980.10">
    <property type="entry name" value="Threonyl-trna Synthetase, Chain A, domain 2"/>
    <property type="match status" value="1"/>
</dbReference>
<dbReference type="InterPro" id="IPR012947">
    <property type="entry name" value="tRNA_SAD"/>
</dbReference>
<dbReference type="EMBL" id="CAJOBP010002488">
    <property type="protein sequence ID" value="CAF4357502.1"/>
    <property type="molecule type" value="Genomic_DNA"/>
</dbReference>
<feature type="domain" description="Threonyl/alanyl tRNA synthetase SAD" evidence="2">
    <location>
        <begin position="278"/>
        <end position="326"/>
    </location>
</feature>
<sequence>LCRLKSDENDSFSNWWLDKAAMTNIILSFQKRKMLKIRYCSNLTARYQSTSSVLSRSHLTNDEIRAHRLRIFNNERQIQMERIRRVEKIEVDVHDPIESKKLLMNKNLSTPYHCAQHLSSILVDRSCLALIDDQHIWDMNRPLDRDCTLKFLHFMEDQCEEQNRAYWRTCSFIIGYILETAFKSNYNVELCSFPPPQFQFGSFAYDAKLNLGDWKPNRDDLRCLSIQAYKLRDLDLRFECLNINESVAQEMFAYDRFKLAQIPHMLRLISPNDNQTRLTVYKMGDCHVDITRGPLVSSTKQIGRFEFSSIHNIDVPSYNEQMQRIQALSIPNQLHLHYWTFDYLLERAKKLNRASIPTLAKLKTSENKTENSQ</sequence>
<evidence type="ECO:0000313" key="4">
    <source>
        <dbReference type="EMBL" id="CAF4640286.1"/>
    </source>
</evidence>
<dbReference type="PANTHER" id="PTHR11451">
    <property type="entry name" value="THREONINE-TRNA LIGASE"/>
    <property type="match status" value="1"/>
</dbReference>
<dbReference type="GO" id="GO:0005739">
    <property type="term" value="C:mitochondrion"/>
    <property type="evidence" value="ECO:0007669"/>
    <property type="project" value="TreeGrafter"/>
</dbReference>
<evidence type="ECO:0000256" key="1">
    <source>
        <dbReference type="ARBA" id="ARBA00022917"/>
    </source>
</evidence>
<protein>
    <recommendedName>
        <fullName evidence="2">Threonyl/alanyl tRNA synthetase SAD domain-containing protein</fullName>
    </recommendedName>
</protein>
<dbReference type="PANTHER" id="PTHR11451:SF44">
    <property type="entry name" value="THREONINE--TRNA LIGASE, CHLOROPLASTIC_MITOCHONDRIAL 2"/>
    <property type="match status" value="1"/>
</dbReference>
<dbReference type="GO" id="GO:0006435">
    <property type="term" value="P:threonyl-tRNA aminoacylation"/>
    <property type="evidence" value="ECO:0007669"/>
    <property type="project" value="TreeGrafter"/>
</dbReference>
<dbReference type="SUPFAM" id="SSF55186">
    <property type="entry name" value="ThrRS/AlaRS common domain"/>
    <property type="match status" value="1"/>
</dbReference>
<dbReference type="Proteomes" id="UP000663873">
    <property type="component" value="Unassembled WGS sequence"/>
</dbReference>
<dbReference type="GO" id="GO:0005524">
    <property type="term" value="F:ATP binding"/>
    <property type="evidence" value="ECO:0007669"/>
    <property type="project" value="InterPro"/>
</dbReference>
<name>A0A821ES76_9BILA</name>
<accession>A0A821ES76</accession>
<dbReference type="EMBL" id="CAJOBQ010004621">
    <property type="protein sequence ID" value="CAF4640286.1"/>
    <property type="molecule type" value="Genomic_DNA"/>
</dbReference>
<reference evidence="4" key="1">
    <citation type="submission" date="2021-02" db="EMBL/GenBank/DDBJ databases">
        <authorList>
            <person name="Nowell W R."/>
        </authorList>
    </citation>
    <scope>NUCLEOTIDE SEQUENCE</scope>
</reference>
<feature type="non-terminal residue" evidence="4">
    <location>
        <position position="1"/>
    </location>
</feature>
<evidence type="ECO:0000313" key="6">
    <source>
        <dbReference type="Proteomes" id="UP000663862"/>
    </source>
</evidence>
<dbReference type="CDD" id="cd01667">
    <property type="entry name" value="TGS_ThrRS"/>
    <property type="match status" value="1"/>
</dbReference>
<dbReference type="InterPro" id="IPR012675">
    <property type="entry name" value="Beta-grasp_dom_sf"/>
</dbReference>
<dbReference type="Proteomes" id="UP000663838">
    <property type="component" value="Unassembled WGS sequence"/>
</dbReference>
<keyword evidence="7" id="KW-1185">Reference proteome</keyword>
<gene>
    <name evidence="5" type="ORF">TOA249_LOCUS24751</name>
    <name evidence="4" type="ORF">TSG867_LOCUS30141</name>
    <name evidence="3" type="ORF">UJA718_LOCUS16212</name>
</gene>
<evidence type="ECO:0000259" key="2">
    <source>
        <dbReference type="SMART" id="SM00863"/>
    </source>
</evidence>
<dbReference type="InterPro" id="IPR018163">
    <property type="entry name" value="Thr/Ala-tRNA-synth_IIc_edit"/>
</dbReference>
<dbReference type="SMART" id="SM00863">
    <property type="entry name" value="tRNA_SAD"/>
    <property type="match status" value="1"/>
</dbReference>
<dbReference type="EMBL" id="CAJOBS010002572">
    <property type="protein sequence ID" value="CAF4823668.1"/>
    <property type="molecule type" value="Genomic_DNA"/>
</dbReference>
<keyword evidence="1" id="KW-0648">Protein biosynthesis</keyword>
<evidence type="ECO:0000313" key="3">
    <source>
        <dbReference type="EMBL" id="CAF4357502.1"/>
    </source>
</evidence>
<dbReference type="AlphaFoldDB" id="A0A821ES76"/>
<proteinExistence type="predicted"/>